<dbReference type="EMBL" id="LAZR01000187">
    <property type="protein sequence ID" value="KKN83322.1"/>
    <property type="molecule type" value="Genomic_DNA"/>
</dbReference>
<evidence type="ECO:0000259" key="4">
    <source>
        <dbReference type="Pfam" id="PF00171"/>
    </source>
</evidence>
<dbReference type="AlphaFoldDB" id="A0A0F9U7N9"/>
<dbReference type="Pfam" id="PF00171">
    <property type="entry name" value="Aldedh"/>
    <property type="match status" value="1"/>
</dbReference>
<feature type="domain" description="Aldehyde dehydrogenase" evidence="4">
    <location>
        <begin position="38"/>
        <end position="450"/>
    </location>
</feature>
<dbReference type="InterPro" id="IPR016162">
    <property type="entry name" value="Ald_DH_N"/>
</dbReference>
<dbReference type="SUPFAM" id="SSF53720">
    <property type="entry name" value="ALDH-like"/>
    <property type="match status" value="1"/>
</dbReference>
<dbReference type="GO" id="GO:0005737">
    <property type="term" value="C:cytoplasm"/>
    <property type="evidence" value="ECO:0007669"/>
    <property type="project" value="TreeGrafter"/>
</dbReference>
<dbReference type="Gene3D" id="3.40.309.10">
    <property type="entry name" value="Aldehyde Dehydrogenase, Chain A, domain 2"/>
    <property type="match status" value="1"/>
</dbReference>
<dbReference type="InterPro" id="IPR016161">
    <property type="entry name" value="Ald_DH/histidinol_DH"/>
</dbReference>
<dbReference type="InterPro" id="IPR012394">
    <property type="entry name" value="Aldehyde_DH_NAD(P)"/>
</dbReference>
<evidence type="ECO:0000256" key="3">
    <source>
        <dbReference type="ARBA" id="ARBA00023027"/>
    </source>
</evidence>
<evidence type="ECO:0000313" key="5">
    <source>
        <dbReference type="EMBL" id="KKN83322.1"/>
    </source>
</evidence>
<proteinExistence type="inferred from homology"/>
<dbReference type="Gene3D" id="3.40.605.10">
    <property type="entry name" value="Aldehyde Dehydrogenase, Chain A, domain 1"/>
    <property type="match status" value="1"/>
</dbReference>
<dbReference type="InterPro" id="IPR015590">
    <property type="entry name" value="Aldehyde_DH_dom"/>
</dbReference>
<name>A0A0F9U7N9_9ZZZZ</name>
<comment type="similarity">
    <text evidence="1">Belongs to the aldehyde dehydrogenase family.</text>
</comment>
<comment type="caution">
    <text evidence="5">The sequence shown here is derived from an EMBL/GenBank/DDBJ whole genome shotgun (WGS) entry which is preliminary data.</text>
</comment>
<dbReference type="InterPro" id="IPR016163">
    <property type="entry name" value="Ald_DH_C"/>
</dbReference>
<dbReference type="PANTHER" id="PTHR43570:SF20">
    <property type="entry name" value="ALDEHYDE DEHYDROGENASE ALDX-RELATED"/>
    <property type="match status" value="1"/>
</dbReference>
<dbReference type="PANTHER" id="PTHR43570">
    <property type="entry name" value="ALDEHYDE DEHYDROGENASE"/>
    <property type="match status" value="1"/>
</dbReference>
<accession>A0A0F9U7N9</accession>
<evidence type="ECO:0000256" key="1">
    <source>
        <dbReference type="ARBA" id="ARBA00009986"/>
    </source>
</evidence>
<keyword evidence="3" id="KW-0520">NAD</keyword>
<keyword evidence="2" id="KW-0560">Oxidoreductase</keyword>
<protein>
    <recommendedName>
        <fullName evidence="4">Aldehyde dehydrogenase domain-containing protein</fullName>
    </recommendedName>
</protein>
<sequence>MAFIERDTPVHSDATAIMQLHSLFSVQRQAFFDNPFPSLEQRLALLKALANMMLAHRSRIQEALAADFGSHPPQFADLVECLGVAGRAHFVADNLAQWMKAQPRAADPAVYGSAKAYVLPQPKGVIGNMAPWNFPFDIGFGPVVEMLAAGNRVIIKPSDLTPACSELTLEMVNATFDPEQVAAVAGGLELAIAFPTLDWDHLMYTGSTEVGRSVAVSAARNLVPVTLELGGKCPALIAPEGLNQATVEQIVGCKTIKSGQMCVTVDYVLVPESDRARFGEMVERQIDKALPDYARHKDTTGIINQRHLDRLLRLLDDAKAKGATLVTIGGELDRSTRRMPFTLVLDVTDEMDLMQQEIFGPILPVKTYRELDEAIAYINAHERPLGIYIFTDSPACAERVLNRTVSGGACINSAALHAALPSLPFGGTGKSGMGRHHGQEGFLEFSNLRAIVERGANDHVAAMFAPYGELADAFIAGALEDAGHK</sequence>
<gene>
    <name evidence="5" type="ORF">LCGC14_0300710</name>
</gene>
<reference evidence="5" key="1">
    <citation type="journal article" date="2015" name="Nature">
        <title>Complex archaea that bridge the gap between prokaryotes and eukaryotes.</title>
        <authorList>
            <person name="Spang A."/>
            <person name="Saw J.H."/>
            <person name="Jorgensen S.L."/>
            <person name="Zaremba-Niedzwiedzka K."/>
            <person name="Martijn J."/>
            <person name="Lind A.E."/>
            <person name="van Eijk R."/>
            <person name="Schleper C."/>
            <person name="Guy L."/>
            <person name="Ettema T.J."/>
        </authorList>
    </citation>
    <scope>NUCLEOTIDE SEQUENCE</scope>
</reference>
<dbReference type="GO" id="GO:0006081">
    <property type="term" value="P:aldehyde metabolic process"/>
    <property type="evidence" value="ECO:0007669"/>
    <property type="project" value="InterPro"/>
</dbReference>
<evidence type="ECO:0000256" key="2">
    <source>
        <dbReference type="ARBA" id="ARBA00023002"/>
    </source>
</evidence>
<dbReference type="GO" id="GO:0004029">
    <property type="term" value="F:aldehyde dehydrogenase (NAD+) activity"/>
    <property type="evidence" value="ECO:0007669"/>
    <property type="project" value="TreeGrafter"/>
</dbReference>
<organism evidence="5">
    <name type="scientific">marine sediment metagenome</name>
    <dbReference type="NCBI Taxonomy" id="412755"/>
    <lineage>
        <taxon>unclassified sequences</taxon>
        <taxon>metagenomes</taxon>
        <taxon>ecological metagenomes</taxon>
    </lineage>
</organism>
<dbReference type="PIRSF" id="PIRSF036492">
    <property type="entry name" value="ALDH"/>
    <property type="match status" value="1"/>
</dbReference>